<gene>
    <name evidence="6" type="ORF">LEM8419_01161</name>
</gene>
<dbReference type="SUPFAM" id="SSF53244">
    <property type="entry name" value="MurD-like peptide ligases, peptide-binding domain"/>
    <property type="match status" value="1"/>
</dbReference>
<dbReference type="InterPro" id="IPR036615">
    <property type="entry name" value="Mur_ligase_C_dom_sf"/>
</dbReference>
<dbReference type="HAMAP" id="MF_01201">
    <property type="entry name" value="Ala_racemase"/>
    <property type="match status" value="1"/>
</dbReference>
<dbReference type="GO" id="GO:0008784">
    <property type="term" value="F:alanine racemase activity"/>
    <property type="evidence" value="ECO:0007669"/>
    <property type="project" value="UniProtKB-EC"/>
</dbReference>
<dbReference type="CDD" id="cd00430">
    <property type="entry name" value="PLPDE_III_AR"/>
    <property type="match status" value="1"/>
</dbReference>
<dbReference type="InterPro" id="IPR029066">
    <property type="entry name" value="PLP-binding_barrel"/>
</dbReference>
<dbReference type="InterPro" id="IPR001608">
    <property type="entry name" value="Ala_racemase_N"/>
</dbReference>
<comment type="catalytic activity">
    <reaction evidence="4">
        <text>L-alanine = D-alanine</text>
        <dbReference type="Rhea" id="RHEA:20249"/>
        <dbReference type="ChEBI" id="CHEBI:57416"/>
        <dbReference type="ChEBI" id="CHEBI:57972"/>
        <dbReference type="EC" id="5.1.1.1"/>
    </reaction>
</comment>
<dbReference type="InterPro" id="IPR000713">
    <property type="entry name" value="Mur_ligase_N"/>
</dbReference>
<dbReference type="PANTHER" id="PTHR30511:SF0">
    <property type="entry name" value="ALANINE RACEMASE, CATABOLIC-RELATED"/>
    <property type="match status" value="1"/>
</dbReference>
<dbReference type="InterPro" id="IPR035911">
    <property type="entry name" value="MurE/MurF_N"/>
</dbReference>
<dbReference type="SUPFAM" id="SSF63418">
    <property type="entry name" value="MurE/MurF N-terminal domain"/>
    <property type="match status" value="1"/>
</dbReference>
<dbReference type="NCBIfam" id="TIGR00492">
    <property type="entry name" value="alr"/>
    <property type="match status" value="1"/>
</dbReference>
<feature type="domain" description="Alanine racemase C-terminal" evidence="5">
    <location>
        <begin position="656"/>
        <end position="782"/>
    </location>
</feature>
<keyword evidence="3 4" id="KW-0413">Isomerase</keyword>
<dbReference type="PANTHER" id="PTHR30511">
    <property type="entry name" value="ALANINE RACEMASE"/>
    <property type="match status" value="1"/>
</dbReference>
<dbReference type="Pfam" id="PF01225">
    <property type="entry name" value="Mur_ligase"/>
    <property type="match status" value="1"/>
</dbReference>
<dbReference type="Gene3D" id="3.90.190.20">
    <property type="entry name" value="Mur ligase, C-terminal domain"/>
    <property type="match status" value="1"/>
</dbReference>
<dbReference type="SUPFAM" id="SSF51419">
    <property type="entry name" value="PLP-binding barrel"/>
    <property type="match status" value="1"/>
</dbReference>
<dbReference type="InterPro" id="IPR000821">
    <property type="entry name" value="Ala_racemase"/>
</dbReference>
<evidence type="ECO:0000259" key="5">
    <source>
        <dbReference type="SMART" id="SM01005"/>
    </source>
</evidence>
<dbReference type="InterPro" id="IPR009006">
    <property type="entry name" value="Ala_racemase/Decarboxylase_C"/>
</dbReference>
<keyword evidence="7" id="KW-1185">Reference proteome</keyword>
<feature type="modified residue" description="N6-(pyridoxal phosphate)lysine" evidence="4">
    <location>
        <position position="458"/>
    </location>
</feature>
<feature type="active site" description="Proton acceptor; specific for D-alanine" evidence="4">
    <location>
        <position position="458"/>
    </location>
</feature>
<dbReference type="Pfam" id="PF00842">
    <property type="entry name" value="Ala_racemase_C"/>
    <property type="match status" value="1"/>
</dbReference>
<dbReference type="EMBL" id="CAKLPZ010000001">
    <property type="protein sequence ID" value="CAH0999907.1"/>
    <property type="molecule type" value="Genomic_DNA"/>
</dbReference>
<name>A0ABM9AZ04_9BACT</name>
<dbReference type="Gene3D" id="2.40.37.10">
    <property type="entry name" value="Lyase, Ornithine Decarboxylase, Chain A, domain 1"/>
    <property type="match status" value="1"/>
</dbReference>
<dbReference type="EC" id="5.1.1.1" evidence="4"/>
<dbReference type="InterPro" id="IPR011079">
    <property type="entry name" value="Ala_racemase_C"/>
</dbReference>
<evidence type="ECO:0000313" key="7">
    <source>
        <dbReference type="Proteomes" id="UP000837803"/>
    </source>
</evidence>
<dbReference type="Pfam" id="PF08245">
    <property type="entry name" value="Mur_ligase_M"/>
    <property type="match status" value="1"/>
</dbReference>
<dbReference type="Pfam" id="PF01168">
    <property type="entry name" value="Ala_racemase_N"/>
    <property type="match status" value="1"/>
</dbReference>
<sequence>MREAVHHTEPAIEELYRHYQSYDLVVDSRQVSRPSQTLFIALTGERTDGHHFIPELYAQGVRHFVVRTPPAQQLNAEASFTVVDDPLHTLQALAAFHRRQFPALPVLAITGSNGKTIVKDWLSQLLAATFRVCASPRSYNSQIGVALSVWQLTAAHEIGIFEAGISEAGEMDQLRMIIQPTCGLLTNIGTAHLQNFAGPARHLGEKLSLFAEVEWLILPTDEVNALARTRELYSSVDVCPIDAESTVQQVLPSSATLDGVYRKNAGLVIAAARALGLPEIEITSGVPLLRPLTGRLEQREGRDGGPVINDSYSNDFSALAAALQFAETQNPYDRLTLILGTVQPLPGLEHRLETLLNGRVDRLVLVGAAHAKLAERMPDAILYGSLDELLRELPTCDFSQQTVLVKGASYERFDRIADALSRQLHRTQLRIDLSALRHNLRLYRSLLPAQCKLLVMAKASAYGSGALPVAQVLQDAGVDYLAVAYPEEGHALRRGGIQLPILVLNAAAYSLAGMVADRLEPVIHNLPQFEQASRLGLRMHLELDTGMGRLGFTPKQLVDLVPRLQSPLVASLFTHLAASEDDRHDAFTLQQLAAFDEAYRAYLAGSDPQTSGKVQRHVLNSNGIGRFPQATYEMVRLGIGLYGIGDAGQARQLQPALELTATISSISERDGGMSIGYGRRGHIPAAGARIAVLSIGYADGLPRASGEGRFAAWIRGHLAPTVGTICMDMCMVDVSGVPDARVGEEVTIFSAAHPVELLADAVGTIPYEILTGIGSRVHRIYVGE</sequence>
<protein>
    <recommendedName>
        <fullName evidence="4">Alanine racemase</fullName>
        <ecNumber evidence="4">5.1.1.1</ecNumber>
    </recommendedName>
</protein>
<comment type="cofactor">
    <cofactor evidence="1 4">
        <name>pyridoxal 5'-phosphate</name>
        <dbReference type="ChEBI" id="CHEBI:597326"/>
    </cofactor>
</comment>
<evidence type="ECO:0000256" key="3">
    <source>
        <dbReference type="ARBA" id="ARBA00023235"/>
    </source>
</evidence>
<comment type="function">
    <text evidence="4">Catalyzes the interconversion of L-alanine and D-alanine. May also act on other amino acids.</text>
</comment>
<dbReference type="InterPro" id="IPR013221">
    <property type="entry name" value="Mur_ligase_cen"/>
</dbReference>
<comment type="pathway">
    <text evidence="4">Amino-acid biosynthesis; D-alanine biosynthesis; D-alanine from L-alanine: step 1/1.</text>
</comment>
<evidence type="ECO:0000256" key="4">
    <source>
        <dbReference type="HAMAP-Rule" id="MF_01201"/>
    </source>
</evidence>
<reference evidence="6" key="1">
    <citation type="submission" date="2021-12" db="EMBL/GenBank/DDBJ databases">
        <authorList>
            <person name="Rodrigo-Torres L."/>
            <person name="Arahal R. D."/>
            <person name="Lucena T."/>
        </authorList>
    </citation>
    <scope>NUCLEOTIDE SEQUENCE</scope>
    <source>
        <strain evidence="6">CECT 8419</strain>
    </source>
</reference>
<dbReference type="Gene3D" id="3.40.1190.10">
    <property type="entry name" value="Mur-like, catalytic domain"/>
    <property type="match status" value="1"/>
</dbReference>
<dbReference type="RefSeq" id="WP_238750070.1">
    <property type="nucleotide sequence ID" value="NZ_CAKLPZ010000001.1"/>
</dbReference>
<evidence type="ECO:0000256" key="1">
    <source>
        <dbReference type="ARBA" id="ARBA00001933"/>
    </source>
</evidence>
<proteinExistence type="inferred from homology"/>
<organism evidence="6 7">
    <name type="scientific">Neolewinella maritima</name>
    <dbReference type="NCBI Taxonomy" id="1383882"/>
    <lineage>
        <taxon>Bacteria</taxon>
        <taxon>Pseudomonadati</taxon>
        <taxon>Bacteroidota</taxon>
        <taxon>Saprospiria</taxon>
        <taxon>Saprospirales</taxon>
        <taxon>Lewinellaceae</taxon>
        <taxon>Neolewinella</taxon>
    </lineage>
</organism>
<dbReference type="Proteomes" id="UP000837803">
    <property type="component" value="Unassembled WGS sequence"/>
</dbReference>
<feature type="active site" description="Proton acceptor; specific for L-alanine" evidence="4">
    <location>
        <position position="677"/>
    </location>
</feature>
<comment type="caution">
    <text evidence="6">The sequence shown here is derived from an EMBL/GenBank/DDBJ whole genome shotgun (WGS) entry which is preliminary data.</text>
</comment>
<dbReference type="Gene3D" id="3.40.1390.10">
    <property type="entry name" value="MurE/MurF, N-terminal domain"/>
    <property type="match status" value="1"/>
</dbReference>
<evidence type="ECO:0000313" key="6">
    <source>
        <dbReference type="EMBL" id="CAH0999907.1"/>
    </source>
</evidence>
<dbReference type="SMART" id="SM01005">
    <property type="entry name" value="Ala_racemase_C"/>
    <property type="match status" value="1"/>
</dbReference>
<evidence type="ECO:0000256" key="2">
    <source>
        <dbReference type="ARBA" id="ARBA00022898"/>
    </source>
</evidence>
<dbReference type="SUPFAM" id="SSF53623">
    <property type="entry name" value="MurD-like peptide ligases, catalytic domain"/>
    <property type="match status" value="1"/>
</dbReference>
<dbReference type="Gene3D" id="3.20.20.10">
    <property type="entry name" value="Alanine racemase"/>
    <property type="match status" value="1"/>
</dbReference>
<comment type="similarity">
    <text evidence="4">Belongs to the alanine racemase family.</text>
</comment>
<feature type="binding site" evidence="4">
    <location>
        <position position="549"/>
    </location>
    <ligand>
        <name>substrate</name>
    </ligand>
</feature>
<accession>A0ABM9AZ04</accession>
<feature type="binding site" evidence="4">
    <location>
        <position position="727"/>
    </location>
    <ligand>
        <name>substrate</name>
    </ligand>
</feature>
<dbReference type="InterPro" id="IPR036565">
    <property type="entry name" value="Mur-like_cat_sf"/>
</dbReference>
<keyword evidence="2 4" id="KW-0663">Pyridoxal phosphate</keyword>
<dbReference type="PRINTS" id="PR00992">
    <property type="entry name" value="ALARACEMASE"/>
</dbReference>
<dbReference type="SUPFAM" id="SSF50621">
    <property type="entry name" value="Alanine racemase C-terminal domain-like"/>
    <property type="match status" value="1"/>
</dbReference>